<keyword evidence="1" id="KW-0732">Signal</keyword>
<name>A0A024TF93_9STRA</name>
<gene>
    <name evidence="4" type="ORF">H310_13630</name>
</gene>
<evidence type="ECO:0000313" key="4">
    <source>
        <dbReference type="EMBL" id="ETV91997.1"/>
    </source>
</evidence>
<dbReference type="VEuPathDB" id="FungiDB:H310_13630"/>
<keyword evidence="2" id="KW-0456">Lyase</keyword>
<dbReference type="Pfam" id="PF05426">
    <property type="entry name" value="Alginate_lyase"/>
    <property type="match status" value="1"/>
</dbReference>
<organism evidence="4">
    <name type="scientific">Aphanomyces invadans</name>
    <dbReference type="NCBI Taxonomy" id="157072"/>
    <lineage>
        <taxon>Eukaryota</taxon>
        <taxon>Sar</taxon>
        <taxon>Stramenopiles</taxon>
        <taxon>Oomycota</taxon>
        <taxon>Saprolegniomycetes</taxon>
        <taxon>Saprolegniales</taxon>
        <taxon>Verrucalvaceae</taxon>
        <taxon>Aphanomyces</taxon>
    </lineage>
</organism>
<dbReference type="GO" id="GO:0016829">
    <property type="term" value="F:lyase activity"/>
    <property type="evidence" value="ECO:0007669"/>
    <property type="project" value="UniProtKB-KW"/>
</dbReference>
<dbReference type="InterPro" id="IPR008929">
    <property type="entry name" value="Chondroitin_lyas"/>
</dbReference>
<dbReference type="OrthoDB" id="63533at2759"/>
<feature type="domain" description="Alginate lyase" evidence="3">
    <location>
        <begin position="491"/>
        <end position="626"/>
    </location>
</feature>
<evidence type="ECO:0000256" key="2">
    <source>
        <dbReference type="ARBA" id="ARBA00023239"/>
    </source>
</evidence>
<dbReference type="eggNOG" id="ENOG502RYM5">
    <property type="taxonomic scope" value="Eukaryota"/>
</dbReference>
<evidence type="ECO:0000256" key="1">
    <source>
        <dbReference type="ARBA" id="ARBA00022729"/>
    </source>
</evidence>
<evidence type="ECO:0000259" key="3">
    <source>
        <dbReference type="Pfam" id="PF05426"/>
    </source>
</evidence>
<dbReference type="RefSeq" id="XP_008879421.1">
    <property type="nucleotide sequence ID" value="XM_008881199.1"/>
</dbReference>
<dbReference type="EMBL" id="KI914005">
    <property type="protein sequence ID" value="ETV91997.1"/>
    <property type="molecule type" value="Genomic_DNA"/>
</dbReference>
<dbReference type="GeneID" id="20090680"/>
<dbReference type="AlphaFoldDB" id="A0A024TF93"/>
<dbReference type="InterPro" id="IPR008397">
    <property type="entry name" value="Alginate_lyase_dom"/>
</dbReference>
<sequence length="741" mass="84699">MKLRRWSVARLRAIFLGLFVVSVAVTWHVTMGLRPAALSLRADTRAKMHASAKASTASQEVVEHTKLQRVAIKAVTPPAAVFFARIIGNALPPRHDPTRTLINLEFVLAHEFQDSRVQKHWVLNRLLNSTIEQAIMSLLDQYNASYSRIPFVLEEYANAHFTLFDQDDNSDHLHSNATLDEWNQNLLLSSIYDAKNLYAMSINHARNAMIELGIAKGAKWILPWDENCFLTSKAWDMIAHDLFTPDAVDDDAIKYFVVWMDRLKVENDVVLDPAYVPNAWEEPQIIFRRDATERFDEALRYGRRDKAALLIRLNVPGVWFEWGWSAWERLRTFDNPSSDGSRRSTDNRPKVPSTGFVIRLYSGNPVYEDQAFGFHREMARAEAIARQLESLEDQVMRDVLQFHPTNLVVYSKHKLLRAKQLFQTQVDTSPLDPPDNDRAIVVDVLKQADRAMRLVAMPTASFVRAKATPQDVSVAFESMVYNLTALVFGSFISNNEDYAHHALQLLHQWFIRQPDGTLPHPAKLVRSGQLMTMRTLPLFLDTVKLFHDSHLDAYTSGVLLHVRTWLRKYYDDLALDKAYRPNVASRWFRSASRRGMHYDMQMASLAAYFDEPAVYRYHADTVQSRMLSDGVSIPTMRDWVHMATIAQSAGIDVWEFHDHRLCANVAMRIPCCGNSSTYECTAATTADVMFANGWDMLPLVLSKCVQCSALATVQLEQLDDVVSLHVARAWHVPPFLHLWQT</sequence>
<dbReference type="SUPFAM" id="SSF48230">
    <property type="entry name" value="Chondroitin AC/alginate lyase"/>
    <property type="match status" value="1"/>
</dbReference>
<reference evidence="4" key="1">
    <citation type="submission" date="2013-12" db="EMBL/GenBank/DDBJ databases">
        <title>The Genome Sequence of Aphanomyces invadans NJM9701.</title>
        <authorList>
            <consortium name="The Broad Institute Genomics Platform"/>
            <person name="Russ C."/>
            <person name="Tyler B."/>
            <person name="van West P."/>
            <person name="Dieguez-Uribeondo J."/>
            <person name="Young S.K."/>
            <person name="Zeng Q."/>
            <person name="Gargeya S."/>
            <person name="Fitzgerald M."/>
            <person name="Abouelleil A."/>
            <person name="Alvarado L."/>
            <person name="Chapman S.B."/>
            <person name="Gainer-Dewar J."/>
            <person name="Goldberg J."/>
            <person name="Griggs A."/>
            <person name="Gujja S."/>
            <person name="Hansen M."/>
            <person name="Howarth C."/>
            <person name="Imamovic A."/>
            <person name="Ireland A."/>
            <person name="Larimer J."/>
            <person name="McCowan C."/>
            <person name="Murphy C."/>
            <person name="Pearson M."/>
            <person name="Poon T.W."/>
            <person name="Priest M."/>
            <person name="Roberts A."/>
            <person name="Saif S."/>
            <person name="Shea T."/>
            <person name="Sykes S."/>
            <person name="Wortman J."/>
            <person name="Nusbaum C."/>
            <person name="Birren B."/>
        </authorList>
    </citation>
    <scope>NUCLEOTIDE SEQUENCE [LARGE SCALE GENOMIC DNA]</scope>
    <source>
        <strain evidence="4">NJM9701</strain>
    </source>
</reference>
<dbReference type="Gene3D" id="1.50.10.100">
    <property type="entry name" value="Chondroitin AC/alginate lyase"/>
    <property type="match status" value="1"/>
</dbReference>
<protein>
    <recommendedName>
        <fullName evidence="3">Alginate lyase domain-containing protein</fullName>
    </recommendedName>
</protein>
<proteinExistence type="predicted"/>
<accession>A0A024TF93</accession>